<evidence type="ECO:0000313" key="2">
    <source>
        <dbReference type="Proteomes" id="UP000000788"/>
    </source>
</evidence>
<proteinExistence type="predicted"/>
<keyword evidence="2" id="KW-1185">Reference proteome</keyword>
<dbReference type="eggNOG" id="ENOG50343A7">
    <property type="taxonomic scope" value="Bacteria"/>
</dbReference>
<name>A9BEF1_PROM4</name>
<sequence length="123" mass="13860">MWFFNLNKSFVAFISSTLLIFFGFSLQGVSAEVFQISNSSTLQIGDQNRIYKVEIACLDVDRENEDLAVSWLKSQLPRHSRVNLKPMGYKDGSLLAKVIKLNSNNDIGTLMQDEGIAKVRCPK</sequence>
<evidence type="ECO:0008006" key="3">
    <source>
        <dbReference type="Google" id="ProtNLM"/>
    </source>
</evidence>
<dbReference type="HOGENOM" id="CLU_148080_0_0_3"/>
<dbReference type="STRING" id="93059.P9211_05301"/>
<accession>A9BEF1</accession>
<gene>
    <name evidence="1" type="ordered locus">P9211_05301</name>
</gene>
<dbReference type="EMBL" id="CP000878">
    <property type="protein sequence ID" value="ABX08461.1"/>
    <property type="molecule type" value="Genomic_DNA"/>
</dbReference>
<organism evidence="1 2">
    <name type="scientific">Prochlorococcus marinus (strain MIT 9211)</name>
    <dbReference type="NCBI Taxonomy" id="93059"/>
    <lineage>
        <taxon>Bacteria</taxon>
        <taxon>Bacillati</taxon>
        <taxon>Cyanobacteriota</taxon>
        <taxon>Cyanophyceae</taxon>
        <taxon>Synechococcales</taxon>
        <taxon>Prochlorococcaceae</taxon>
        <taxon>Prochlorococcus</taxon>
    </lineage>
</organism>
<dbReference type="AlphaFoldDB" id="A9BEF1"/>
<dbReference type="RefSeq" id="WP_012195084.1">
    <property type="nucleotide sequence ID" value="NC_009976.1"/>
</dbReference>
<dbReference type="KEGG" id="pmj:P9211_05301"/>
<dbReference type="Proteomes" id="UP000000788">
    <property type="component" value="Chromosome"/>
</dbReference>
<reference evidence="1 2" key="1">
    <citation type="journal article" date="2007" name="PLoS Genet.">
        <title>Patterns and implications of gene gain and loss in the evolution of Prochlorococcus.</title>
        <authorList>
            <person name="Kettler G.C."/>
            <person name="Martiny A.C."/>
            <person name="Huang K."/>
            <person name="Zucker J."/>
            <person name="Coleman M.L."/>
            <person name="Rodrigue S."/>
            <person name="Chen F."/>
            <person name="Lapidus A."/>
            <person name="Ferriera S."/>
            <person name="Johnson J."/>
            <person name="Steglich C."/>
            <person name="Church G.M."/>
            <person name="Richardson P."/>
            <person name="Chisholm S.W."/>
        </authorList>
    </citation>
    <scope>NUCLEOTIDE SEQUENCE [LARGE SCALE GENOMIC DNA]</scope>
    <source>
        <strain evidence="2">MIT 9211</strain>
    </source>
</reference>
<dbReference type="OrthoDB" id="541495at2"/>
<protein>
    <recommendedName>
        <fullName evidence="3">Nuclease</fullName>
    </recommendedName>
</protein>
<evidence type="ECO:0000313" key="1">
    <source>
        <dbReference type="EMBL" id="ABX08461.1"/>
    </source>
</evidence>